<dbReference type="InterPro" id="IPR002155">
    <property type="entry name" value="Thiolase"/>
</dbReference>
<dbReference type="Pfam" id="PF02803">
    <property type="entry name" value="Thiolase_C"/>
    <property type="match status" value="1"/>
</dbReference>
<dbReference type="CDD" id="cd00751">
    <property type="entry name" value="thiolase"/>
    <property type="match status" value="1"/>
</dbReference>
<gene>
    <name evidence="9" type="ORF">KP79_PYT06759</name>
</gene>
<evidence type="ECO:0000313" key="10">
    <source>
        <dbReference type="Proteomes" id="UP000242188"/>
    </source>
</evidence>
<dbReference type="PIRSF" id="PIRSF000429">
    <property type="entry name" value="Ac-CoA_Ac_transf"/>
    <property type="match status" value="1"/>
</dbReference>
<dbReference type="EMBL" id="NEDP02002733">
    <property type="protein sequence ID" value="OWF50230.1"/>
    <property type="molecule type" value="Genomic_DNA"/>
</dbReference>
<dbReference type="InterPro" id="IPR020610">
    <property type="entry name" value="Thiolase_AS"/>
</dbReference>
<dbReference type="InterPro" id="IPR020613">
    <property type="entry name" value="Thiolase_CS"/>
</dbReference>
<dbReference type="Gene3D" id="3.40.47.10">
    <property type="match status" value="2"/>
</dbReference>
<dbReference type="PANTHER" id="PTHR18919">
    <property type="entry name" value="ACETYL-COA C-ACYLTRANSFERASE"/>
    <property type="match status" value="1"/>
</dbReference>
<dbReference type="InterPro" id="IPR020615">
    <property type="entry name" value="Thiolase_acyl_enz_int_AS"/>
</dbReference>
<proteinExistence type="inferred from homology"/>
<dbReference type="Pfam" id="PF00108">
    <property type="entry name" value="Thiolase_N"/>
    <property type="match status" value="1"/>
</dbReference>
<dbReference type="InterPro" id="IPR020616">
    <property type="entry name" value="Thiolase_N"/>
</dbReference>
<protein>
    <submittedName>
        <fullName evidence="9">Acetyl-CoA acetyltransferase, cytosolic</fullName>
    </submittedName>
</protein>
<comment type="caution">
    <text evidence="9">The sequence shown here is derived from an EMBL/GenBank/DDBJ whole genome shotgun (WGS) entry which is preliminary data.</text>
</comment>
<evidence type="ECO:0000256" key="6">
    <source>
        <dbReference type="RuleBase" id="RU003557"/>
    </source>
</evidence>
<dbReference type="NCBIfam" id="TIGR01930">
    <property type="entry name" value="AcCoA-C-Actrans"/>
    <property type="match status" value="1"/>
</dbReference>
<sequence>MARVDVVIVSAVRTPIGAFNGSLSTLPAHDLGSICIKEALQRANLKGEDVSEVILGQALSAGQGQNPARQASVNAGIPVSVPACGVNMLCGSGLRAIVMGTQAIKTGDAQVVVAGGQESMSKAPHCVHMRTGTKFGDVSMTDTMLSDGLVDAFNKYHMGITAENVAKQWEVTRQDQDKFAVNSQQKCEAAQKAGHFNQEIVPVTVKTRAGPTVVEKDEFPRAGCTLEGLGKLRAAFVTDGTGTVTAGNASGLNDGAACVVLMEEAESVKRGLTPLARVVSWGQAGVDPAVMGTGPIPATRKALEKARWSVNDVDLYELNEAFAAQSAAVVKDLGCDPSKVNINGGAIALGHPIGASGSRILVTLLHALQRTGARKGVAALCVGGGMGIALCVERI</sequence>
<dbReference type="PANTHER" id="PTHR18919:SF107">
    <property type="entry name" value="ACETYL-COA ACETYLTRANSFERASE, CYTOSOLIC"/>
    <property type="match status" value="1"/>
</dbReference>
<evidence type="ECO:0000256" key="5">
    <source>
        <dbReference type="PIRSR" id="PIRSR000429-1"/>
    </source>
</evidence>
<dbReference type="InterPro" id="IPR016039">
    <property type="entry name" value="Thiolase-like"/>
</dbReference>
<feature type="active site" description="Proton acceptor" evidence="5">
    <location>
        <position position="351"/>
    </location>
</feature>
<dbReference type="InterPro" id="IPR020617">
    <property type="entry name" value="Thiolase_C"/>
</dbReference>
<comment type="pathway">
    <text evidence="1">Lipid metabolism.</text>
</comment>
<dbReference type="Proteomes" id="UP000242188">
    <property type="component" value="Unassembled WGS sequence"/>
</dbReference>
<evidence type="ECO:0000256" key="3">
    <source>
        <dbReference type="ARBA" id="ARBA00022679"/>
    </source>
</evidence>
<evidence type="ECO:0000259" key="7">
    <source>
        <dbReference type="Pfam" id="PF00108"/>
    </source>
</evidence>
<feature type="active site" description="Proton acceptor" evidence="5">
    <location>
        <position position="381"/>
    </location>
</feature>
<dbReference type="OrthoDB" id="5404651at2759"/>
<name>A0A210QNB7_MIZYE</name>
<keyword evidence="4 6" id="KW-0012">Acyltransferase</keyword>
<accession>A0A210QNB7</accession>
<dbReference type="STRING" id="6573.A0A210QNB7"/>
<dbReference type="PROSITE" id="PS00098">
    <property type="entry name" value="THIOLASE_1"/>
    <property type="match status" value="1"/>
</dbReference>
<feature type="active site" description="Acyl-thioester intermediate" evidence="5">
    <location>
        <position position="90"/>
    </location>
</feature>
<evidence type="ECO:0000256" key="4">
    <source>
        <dbReference type="ARBA" id="ARBA00023315"/>
    </source>
</evidence>
<evidence type="ECO:0000259" key="8">
    <source>
        <dbReference type="Pfam" id="PF02803"/>
    </source>
</evidence>
<dbReference type="PROSITE" id="PS00737">
    <property type="entry name" value="THIOLASE_2"/>
    <property type="match status" value="1"/>
</dbReference>
<organism evidence="9 10">
    <name type="scientific">Mizuhopecten yessoensis</name>
    <name type="common">Japanese scallop</name>
    <name type="synonym">Patinopecten yessoensis</name>
    <dbReference type="NCBI Taxonomy" id="6573"/>
    <lineage>
        <taxon>Eukaryota</taxon>
        <taxon>Metazoa</taxon>
        <taxon>Spiralia</taxon>
        <taxon>Lophotrochozoa</taxon>
        <taxon>Mollusca</taxon>
        <taxon>Bivalvia</taxon>
        <taxon>Autobranchia</taxon>
        <taxon>Pteriomorphia</taxon>
        <taxon>Pectinida</taxon>
        <taxon>Pectinoidea</taxon>
        <taxon>Pectinidae</taxon>
        <taxon>Mizuhopecten</taxon>
    </lineage>
</organism>
<evidence type="ECO:0000256" key="1">
    <source>
        <dbReference type="ARBA" id="ARBA00005189"/>
    </source>
</evidence>
<dbReference type="AlphaFoldDB" id="A0A210QNB7"/>
<keyword evidence="10" id="KW-1185">Reference proteome</keyword>
<comment type="similarity">
    <text evidence="2 6">Belongs to the thiolase-like superfamily. Thiolase family.</text>
</comment>
<dbReference type="FunFam" id="3.40.47.10:FF:000010">
    <property type="entry name" value="Acetyl-CoA acetyltransferase (Thiolase)"/>
    <property type="match status" value="1"/>
</dbReference>
<dbReference type="GO" id="GO:0003988">
    <property type="term" value="F:acetyl-CoA C-acyltransferase activity"/>
    <property type="evidence" value="ECO:0007669"/>
    <property type="project" value="UniProtKB-ARBA"/>
</dbReference>
<evidence type="ECO:0000313" key="9">
    <source>
        <dbReference type="EMBL" id="OWF50230.1"/>
    </source>
</evidence>
<keyword evidence="3 6" id="KW-0808">Transferase</keyword>
<dbReference type="SUPFAM" id="SSF53901">
    <property type="entry name" value="Thiolase-like"/>
    <property type="match status" value="2"/>
</dbReference>
<dbReference type="PROSITE" id="PS00099">
    <property type="entry name" value="THIOLASE_3"/>
    <property type="match status" value="1"/>
</dbReference>
<feature type="domain" description="Thiolase N-terminal" evidence="7">
    <location>
        <begin position="6"/>
        <end position="264"/>
    </location>
</feature>
<reference evidence="9 10" key="1">
    <citation type="journal article" date="2017" name="Nat. Ecol. Evol.">
        <title>Scallop genome provides insights into evolution of bilaterian karyotype and development.</title>
        <authorList>
            <person name="Wang S."/>
            <person name="Zhang J."/>
            <person name="Jiao W."/>
            <person name="Li J."/>
            <person name="Xun X."/>
            <person name="Sun Y."/>
            <person name="Guo X."/>
            <person name="Huan P."/>
            <person name="Dong B."/>
            <person name="Zhang L."/>
            <person name="Hu X."/>
            <person name="Sun X."/>
            <person name="Wang J."/>
            <person name="Zhao C."/>
            <person name="Wang Y."/>
            <person name="Wang D."/>
            <person name="Huang X."/>
            <person name="Wang R."/>
            <person name="Lv J."/>
            <person name="Li Y."/>
            <person name="Zhang Z."/>
            <person name="Liu B."/>
            <person name="Lu W."/>
            <person name="Hui Y."/>
            <person name="Liang J."/>
            <person name="Zhou Z."/>
            <person name="Hou R."/>
            <person name="Li X."/>
            <person name="Liu Y."/>
            <person name="Li H."/>
            <person name="Ning X."/>
            <person name="Lin Y."/>
            <person name="Zhao L."/>
            <person name="Xing Q."/>
            <person name="Dou J."/>
            <person name="Li Y."/>
            <person name="Mao J."/>
            <person name="Guo H."/>
            <person name="Dou H."/>
            <person name="Li T."/>
            <person name="Mu C."/>
            <person name="Jiang W."/>
            <person name="Fu Q."/>
            <person name="Fu X."/>
            <person name="Miao Y."/>
            <person name="Liu J."/>
            <person name="Yu Q."/>
            <person name="Li R."/>
            <person name="Liao H."/>
            <person name="Li X."/>
            <person name="Kong Y."/>
            <person name="Jiang Z."/>
            <person name="Chourrout D."/>
            <person name="Li R."/>
            <person name="Bao Z."/>
        </authorList>
    </citation>
    <scope>NUCLEOTIDE SEQUENCE [LARGE SCALE GENOMIC DNA]</scope>
    <source>
        <strain evidence="9 10">PY_sf001</strain>
    </source>
</reference>
<feature type="domain" description="Thiolase C-terminal" evidence="8">
    <location>
        <begin position="272"/>
        <end position="394"/>
    </location>
</feature>
<evidence type="ECO:0000256" key="2">
    <source>
        <dbReference type="ARBA" id="ARBA00010982"/>
    </source>
</evidence>